<dbReference type="SUPFAM" id="SSF69318">
    <property type="entry name" value="Integrin alpha N-terminal domain"/>
    <property type="match status" value="3"/>
</dbReference>
<dbReference type="Pfam" id="PF07593">
    <property type="entry name" value="UnbV_ASPIC"/>
    <property type="match status" value="1"/>
</dbReference>
<dbReference type="Gene3D" id="2.130.10.130">
    <property type="entry name" value="Integrin alpha, N-terminal"/>
    <property type="match status" value="4"/>
</dbReference>
<evidence type="ECO:0000259" key="2">
    <source>
        <dbReference type="Pfam" id="PF07593"/>
    </source>
</evidence>
<feature type="domain" description="ASPIC/UnbV" evidence="2">
    <location>
        <begin position="516"/>
        <end position="582"/>
    </location>
</feature>
<proteinExistence type="predicted"/>
<evidence type="ECO:0000313" key="3">
    <source>
        <dbReference type="EMBL" id="MDO1446114.1"/>
    </source>
</evidence>
<dbReference type="RefSeq" id="WP_302036915.1">
    <property type="nucleotide sequence ID" value="NZ_JAUKPO010000003.1"/>
</dbReference>
<dbReference type="InterPro" id="IPR027039">
    <property type="entry name" value="Crtac1"/>
</dbReference>
<dbReference type="Pfam" id="PF13517">
    <property type="entry name" value="FG-GAP_3"/>
    <property type="match status" value="6"/>
</dbReference>
<evidence type="ECO:0000256" key="1">
    <source>
        <dbReference type="ARBA" id="ARBA00022729"/>
    </source>
</evidence>
<dbReference type="InterPro" id="IPR011519">
    <property type="entry name" value="UnbV_ASPIC"/>
</dbReference>
<dbReference type="InterPro" id="IPR028994">
    <property type="entry name" value="Integrin_alpha_N"/>
</dbReference>
<dbReference type="Proteomes" id="UP001168528">
    <property type="component" value="Unassembled WGS sequence"/>
</dbReference>
<organism evidence="3 4">
    <name type="scientific">Rhodocytophaga aerolata</name>
    <dbReference type="NCBI Taxonomy" id="455078"/>
    <lineage>
        <taxon>Bacteria</taxon>
        <taxon>Pseudomonadati</taxon>
        <taxon>Bacteroidota</taxon>
        <taxon>Cytophagia</taxon>
        <taxon>Cytophagales</taxon>
        <taxon>Rhodocytophagaceae</taxon>
        <taxon>Rhodocytophaga</taxon>
    </lineage>
</organism>
<dbReference type="EMBL" id="JAUKPO010000003">
    <property type="protein sequence ID" value="MDO1446114.1"/>
    <property type="molecule type" value="Genomic_DNA"/>
</dbReference>
<comment type="caution">
    <text evidence="3">The sequence shown here is derived from an EMBL/GenBank/DDBJ whole genome shotgun (WGS) entry which is preliminary data.</text>
</comment>
<dbReference type="PANTHER" id="PTHR16026:SF0">
    <property type="entry name" value="CARTILAGE ACIDIC PROTEIN 1"/>
    <property type="match status" value="1"/>
</dbReference>
<evidence type="ECO:0000313" key="4">
    <source>
        <dbReference type="Proteomes" id="UP001168528"/>
    </source>
</evidence>
<dbReference type="InterPro" id="IPR013517">
    <property type="entry name" value="FG-GAP"/>
</dbReference>
<keyword evidence="4" id="KW-1185">Reference proteome</keyword>
<accession>A0ABT8R1Z0</accession>
<protein>
    <submittedName>
        <fullName evidence="3">VCBS repeat-containing protein</fullName>
    </submittedName>
</protein>
<reference evidence="3" key="1">
    <citation type="submission" date="2023-07" db="EMBL/GenBank/DDBJ databases">
        <title>The genome sequence of Rhodocytophaga aerolata KACC 12507.</title>
        <authorList>
            <person name="Zhang X."/>
        </authorList>
    </citation>
    <scope>NUCLEOTIDE SEQUENCE</scope>
    <source>
        <strain evidence="3">KACC 12507</strain>
    </source>
</reference>
<name>A0ABT8R1Z0_9BACT</name>
<keyword evidence="1" id="KW-0732">Signal</keyword>
<sequence>MKYVVVSLLVAIILPACKDKPQENTLFESISSSKTNIHFANTITTNDSLNALSFDYIYNGGGVAIGDINNDSLPDIYFTGNQVSGKLYLNKGNFEFEDITSQAGVTTDRWATGVSMIDINADGFLDIYICVAGRDTSRSSNLLFINNGNQTFSEKAREFGLADTGYSTHAAFLDYDKDGDLDMYLLTNGYESYARNNARPKMLKGESITTDRLYRNNGNNTFTNVSKEAGILVEGYGLGVAVSDINQDGWPDIYVANDFITNDILWINNGNGTFTDKAAQALKHQSHNGMGTDVADFNNDGLVDIVVLDMLPEDNLRQKSMFPSVKYDRFAMNLQYGYLPQYVRNTLQLNNGNGTFSEIGQLAGIHNTDWSWSALFADYDNDGYKDLFVTNGYRKDVTDLDFVTYSRENAMFGTDEVIRQKNVKELEKLKGAHVHNYIFQNKGDLTFSDQSTQWGMAEPTYSNGAAYADLDKDGDLDLVINNIDSEASVYRNNTDLYLKNNYLQILLQGDAPNKAGLGTKIRLFHKGQQQYQECYPYRGYKSTVYTPIHFGLGNQTNVDSIEIQWPDGKYQLLKNIKANQQLVVAYTEAKQLPAPFEKKQSQATLFTDVSQHIGIDFKHKESGFVDFKVQPLLPHKFSQNGPGIAVGDADGNGLDDFYVGGAARQSGMLFYQTSKGKFEGKPMSMKEEEDMGSLFFDADNDGDLDLYVVSGGSEFGTTSPNYQDRLYKNDGKGNYSIDSTALPNITASGSCVTAADYDKDGDLDLFVGGRIVPARYPLAAQSYILQNTNGKFRDVTAEVGKEIQSVGLVTTALWTDFDNDSQTDLLVAGEWMPVRFFKNINGKFIAWNADEGKIDSSSNDYTAQSKTPITHSYGWWNSLAAGDFDNDGDIDYIAGNLGLNSKYKASPTEPVCVYAKDYDKNGSFDPVFCYYIMGKNYPTHPRDAMIEQMNGIRGRFTRYEAYGKATFDQVFTKDELADAYVVRSENFASSYLENAGNGKFNIKSLPVQAQFAPVFGMVVDDIDKDGNLDVLMAGNSYATEVQTGWYDASIGVYLKGDGKGNFTLQPVTKTGFNISKDAKSMVHLPTSDGSSLVLISCNNDSLKAFTSAIPNQQQLSIKLSPSEVYGEITYKGGRTRKEEFYFGSSYLSQSSRIWQVPADAQVTIYDVYGKSRRFGGTPSVSMK</sequence>
<dbReference type="PANTHER" id="PTHR16026">
    <property type="entry name" value="CARTILAGE ACIDIC PROTEIN 1"/>
    <property type="match status" value="1"/>
</dbReference>
<gene>
    <name evidence="3" type="ORF">Q0590_07620</name>
</gene>